<dbReference type="GO" id="GO:0003677">
    <property type="term" value="F:DNA binding"/>
    <property type="evidence" value="ECO:0007669"/>
    <property type="project" value="TreeGrafter"/>
</dbReference>
<dbReference type="PANTHER" id="PTHR10629">
    <property type="entry name" value="CYTOSINE-SPECIFIC METHYLTRANSFERASE"/>
    <property type="match status" value="1"/>
</dbReference>
<dbReference type="GO" id="GO:0032259">
    <property type="term" value="P:methylation"/>
    <property type="evidence" value="ECO:0007669"/>
    <property type="project" value="UniProtKB-KW"/>
</dbReference>
<comment type="similarity">
    <text evidence="7">Belongs to the class I-like SAM-binding methyltransferase superfamily. C5-methyltransferase family.</text>
</comment>
<proteinExistence type="inferred from homology"/>
<dbReference type="InterPro" id="IPR029063">
    <property type="entry name" value="SAM-dependent_MTases_sf"/>
</dbReference>
<dbReference type="GO" id="GO:0044027">
    <property type="term" value="P:negative regulation of gene expression via chromosomal CpG island methylation"/>
    <property type="evidence" value="ECO:0007669"/>
    <property type="project" value="TreeGrafter"/>
</dbReference>
<dbReference type="AlphaFoldDB" id="A0A558HWN6"/>
<accession>A0A558HWN6</accession>
<reference evidence="8 9" key="1">
    <citation type="submission" date="2019-07" db="EMBL/GenBank/DDBJ databases">
        <title>Diversity of Bacteria from Kongsfjorden, Arctic.</title>
        <authorList>
            <person name="Yu Y."/>
        </authorList>
    </citation>
    <scope>NUCLEOTIDE SEQUENCE [LARGE SCALE GENOMIC DNA]</scope>
    <source>
        <strain evidence="8 9">SM1923</strain>
    </source>
</reference>
<dbReference type="PRINTS" id="PR00105">
    <property type="entry name" value="C5METTRFRASE"/>
</dbReference>
<comment type="caution">
    <text evidence="8">The sequence shown here is derived from an EMBL/GenBank/DDBJ whole genome shotgun (WGS) entry which is preliminary data.</text>
</comment>
<keyword evidence="9" id="KW-1185">Reference proteome</keyword>
<evidence type="ECO:0000313" key="9">
    <source>
        <dbReference type="Proteomes" id="UP000319941"/>
    </source>
</evidence>
<dbReference type="GO" id="GO:0009307">
    <property type="term" value="P:DNA restriction-modification system"/>
    <property type="evidence" value="ECO:0007669"/>
    <property type="project" value="UniProtKB-KW"/>
</dbReference>
<evidence type="ECO:0000256" key="7">
    <source>
        <dbReference type="PROSITE-ProRule" id="PRU01016"/>
    </source>
</evidence>
<dbReference type="SUPFAM" id="SSF53335">
    <property type="entry name" value="S-adenosyl-L-methionine-dependent methyltransferases"/>
    <property type="match status" value="1"/>
</dbReference>
<gene>
    <name evidence="8" type="ORF">FQP86_00135</name>
</gene>
<sequence>MNVIDLFAGAGGFSTGASMAGCNVAWAANHWPDAVEWHSRNHPDAAHICQDLHQADWSQVPTHDLMLASPCCQGHSKARGKASGNPQHDASRSTAWAVVSAAEYHRPPTILVENVPEFLDWQLYRPWMLAMQALGYAVSPHVVDAADLGAPQNRIRMFLVLTQSAQPLKLNLPTLDHLSAASFIDFEAGRWQPIEKPGRAAATLERVRAGRATHGDRFLISYYGNTKTGRSLDRPIGTITTRDRWAIVDGDRMRMLSRWECRSAMSFPDTYQLPDNHRLAVHLLGNAVCPTAAKSIIEKLMDLA</sequence>
<evidence type="ECO:0000256" key="5">
    <source>
        <dbReference type="ARBA" id="ARBA00022747"/>
    </source>
</evidence>
<dbReference type="RefSeq" id="WP_144726193.1">
    <property type="nucleotide sequence ID" value="NZ_CAWOWR010000001.1"/>
</dbReference>
<dbReference type="Gene3D" id="3.90.120.10">
    <property type="entry name" value="DNA Methylase, subunit A, domain 2"/>
    <property type="match status" value="1"/>
</dbReference>
<dbReference type="InterPro" id="IPR001525">
    <property type="entry name" value="C5_MeTfrase"/>
</dbReference>
<dbReference type="Gene3D" id="3.40.50.150">
    <property type="entry name" value="Vaccinia Virus protein VP39"/>
    <property type="match status" value="1"/>
</dbReference>
<feature type="active site" evidence="7">
    <location>
        <position position="72"/>
    </location>
</feature>
<keyword evidence="3 7" id="KW-0808">Transferase</keyword>
<protein>
    <recommendedName>
        <fullName evidence="1">DNA (cytosine-5-)-methyltransferase</fullName>
        <ecNumber evidence="1">2.1.1.37</ecNumber>
    </recommendedName>
</protein>
<evidence type="ECO:0000256" key="1">
    <source>
        <dbReference type="ARBA" id="ARBA00011975"/>
    </source>
</evidence>
<comment type="catalytic activity">
    <reaction evidence="6">
        <text>a 2'-deoxycytidine in DNA + S-adenosyl-L-methionine = a 5-methyl-2'-deoxycytidine in DNA + S-adenosyl-L-homocysteine + H(+)</text>
        <dbReference type="Rhea" id="RHEA:13681"/>
        <dbReference type="Rhea" id="RHEA-COMP:11369"/>
        <dbReference type="Rhea" id="RHEA-COMP:11370"/>
        <dbReference type="ChEBI" id="CHEBI:15378"/>
        <dbReference type="ChEBI" id="CHEBI:57856"/>
        <dbReference type="ChEBI" id="CHEBI:59789"/>
        <dbReference type="ChEBI" id="CHEBI:85452"/>
        <dbReference type="ChEBI" id="CHEBI:85454"/>
        <dbReference type="EC" id="2.1.1.37"/>
    </reaction>
</comment>
<keyword evidence="5" id="KW-0680">Restriction system</keyword>
<dbReference type="Pfam" id="PF00145">
    <property type="entry name" value="DNA_methylase"/>
    <property type="match status" value="1"/>
</dbReference>
<keyword evidence="4 7" id="KW-0949">S-adenosyl-L-methionine</keyword>
<dbReference type="EC" id="2.1.1.37" evidence="1"/>
<evidence type="ECO:0000256" key="2">
    <source>
        <dbReference type="ARBA" id="ARBA00022603"/>
    </source>
</evidence>
<keyword evidence="2 7" id="KW-0489">Methyltransferase</keyword>
<dbReference type="EMBL" id="VNFH01000001">
    <property type="protein sequence ID" value="TVU73536.1"/>
    <property type="molecule type" value="Genomic_DNA"/>
</dbReference>
<evidence type="ECO:0000256" key="3">
    <source>
        <dbReference type="ARBA" id="ARBA00022679"/>
    </source>
</evidence>
<evidence type="ECO:0000256" key="6">
    <source>
        <dbReference type="ARBA" id="ARBA00047422"/>
    </source>
</evidence>
<evidence type="ECO:0000256" key="4">
    <source>
        <dbReference type="ARBA" id="ARBA00022691"/>
    </source>
</evidence>
<evidence type="ECO:0000313" key="8">
    <source>
        <dbReference type="EMBL" id="TVU73536.1"/>
    </source>
</evidence>
<dbReference type="PANTHER" id="PTHR10629:SF52">
    <property type="entry name" value="DNA (CYTOSINE-5)-METHYLTRANSFERASE 1"/>
    <property type="match status" value="1"/>
</dbReference>
<name>A0A558HWN6_9GAMM</name>
<dbReference type="InterPro" id="IPR050390">
    <property type="entry name" value="C5-Methyltransferase"/>
</dbReference>
<dbReference type="Proteomes" id="UP000319941">
    <property type="component" value="Unassembled WGS sequence"/>
</dbReference>
<organism evidence="8 9">
    <name type="scientific">Cobetia crustatorum</name>
    <dbReference type="NCBI Taxonomy" id="553385"/>
    <lineage>
        <taxon>Bacteria</taxon>
        <taxon>Pseudomonadati</taxon>
        <taxon>Pseudomonadota</taxon>
        <taxon>Gammaproteobacteria</taxon>
        <taxon>Oceanospirillales</taxon>
        <taxon>Halomonadaceae</taxon>
        <taxon>Cobetia</taxon>
    </lineage>
</organism>
<dbReference type="OrthoDB" id="9813719at2"/>
<dbReference type="PROSITE" id="PS51679">
    <property type="entry name" value="SAM_MT_C5"/>
    <property type="match status" value="1"/>
</dbReference>
<dbReference type="GO" id="GO:0003886">
    <property type="term" value="F:DNA (cytosine-5-)-methyltransferase activity"/>
    <property type="evidence" value="ECO:0007669"/>
    <property type="project" value="UniProtKB-EC"/>
</dbReference>